<proteinExistence type="predicted"/>
<dbReference type="PANTHER" id="PTHR44591:SF3">
    <property type="entry name" value="RESPONSE REGULATORY DOMAIN-CONTAINING PROTEIN"/>
    <property type="match status" value="1"/>
</dbReference>
<protein>
    <recommendedName>
        <fullName evidence="1">Stage 0 sporulation protein A homolog</fullName>
    </recommendedName>
</protein>
<evidence type="ECO:0000313" key="7">
    <source>
        <dbReference type="Proteomes" id="UP000632377"/>
    </source>
</evidence>
<name>A0ABS1TCZ5_9CLOT</name>
<evidence type="ECO:0000256" key="3">
    <source>
        <dbReference type="ARBA" id="ARBA00024867"/>
    </source>
</evidence>
<keyword evidence="7" id="KW-1185">Reference proteome</keyword>
<dbReference type="SUPFAM" id="SSF52172">
    <property type="entry name" value="CheY-like"/>
    <property type="match status" value="1"/>
</dbReference>
<sequence length="148" mass="17190">MSKVLLINDCRFESMIMRDILDEMGYDVEITNEFEAMEKTKYSYPDIVIANLIMKNTLGDELIQKIKNVNRKIKCILSSNNPIQLEDYKHKDIDAVIHTPINREELKSALEYNLELSEQNEIKFSFCPYCGGKLKGDFKFCPDCGHKL</sequence>
<dbReference type="Pfam" id="PF00072">
    <property type="entry name" value="Response_reg"/>
    <property type="match status" value="1"/>
</dbReference>
<dbReference type="PROSITE" id="PS50110">
    <property type="entry name" value="RESPONSE_REGULATORY"/>
    <property type="match status" value="1"/>
</dbReference>
<evidence type="ECO:0000256" key="1">
    <source>
        <dbReference type="ARBA" id="ARBA00018672"/>
    </source>
</evidence>
<evidence type="ECO:0000313" key="6">
    <source>
        <dbReference type="EMBL" id="MBL4937229.1"/>
    </source>
</evidence>
<accession>A0ABS1TCZ5</accession>
<dbReference type="InterPro" id="IPR050595">
    <property type="entry name" value="Bact_response_regulator"/>
</dbReference>
<evidence type="ECO:0000256" key="2">
    <source>
        <dbReference type="ARBA" id="ARBA00022553"/>
    </source>
</evidence>
<dbReference type="Proteomes" id="UP000632377">
    <property type="component" value="Unassembled WGS sequence"/>
</dbReference>
<gene>
    <name evidence="6" type="ORF">JK636_15990</name>
</gene>
<comment type="caution">
    <text evidence="4">Lacks conserved residue(s) required for the propagation of feature annotation.</text>
</comment>
<dbReference type="PANTHER" id="PTHR44591">
    <property type="entry name" value="STRESS RESPONSE REGULATOR PROTEIN 1"/>
    <property type="match status" value="1"/>
</dbReference>
<feature type="domain" description="Response regulatory" evidence="5">
    <location>
        <begin position="3"/>
        <end position="114"/>
    </location>
</feature>
<evidence type="ECO:0000259" key="5">
    <source>
        <dbReference type="PROSITE" id="PS50110"/>
    </source>
</evidence>
<comment type="caution">
    <text evidence="6">The sequence shown here is derived from an EMBL/GenBank/DDBJ whole genome shotgun (WGS) entry which is preliminary data.</text>
</comment>
<organism evidence="6 7">
    <name type="scientific">Clostridium rhizosphaerae</name>
    <dbReference type="NCBI Taxonomy" id="2803861"/>
    <lineage>
        <taxon>Bacteria</taxon>
        <taxon>Bacillati</taxon>
        <taxon>Bacillota</taxon>
        <taxon>Clostridia</taxon>
        <taxon>Eubacteriales</taxon>
        <taxon>Clostridiaceae</taxon>
        <taxon>Clostridium</taxon>
    </lineage>
</organism>
<evidence type="ECO:0000256" key="4">
    <source>
        <dbReference type="PROSITE-ProRule" id="PRU00169"/>
    </source>
</evidence>
<reference evidence="6 7" key="1">
    <citation type="submission" date="2021-01" db="EMBL/GenBank/DDBJ databases">
        <title>Genome public.</title>
        <authorList>
            <person name="Liu C."/>
            <person name="Sun Q."/>
        </authorList>
    </citation>
    <scope>NUCLEOTIDE SEQUENCE [LARGE SCALE GENOMIC DNA]</scope>
    <source>
        <strain evidence="6 7">YIM B02515</strain>
    </source>
</reference>
<dbReference type="SMART" id="SM00448">
    <property type="entry name" value="REC"/>
    <property type="match status" value="1"/>
</dbReference>
<dbReference type="Gene3D" id="3.40.50.2300">
    <property type="match status" value="1"/>
</dbReference>
<dbReference type="EMBL" id="JAESWC010000012">
    <property type="protein sequence ID" value="MBL4937229.1"/>
    <property type="molecule type" value="Genomic_DNA"/>
</dbReference>
<comment type="function">
    <text evidence="3">May play the central regulatory role in sporulation. It may be an element of the effector pathway responsible for the activation of sporulation genes in response to nutritional stress. Spo0A may act in concert with spo0H (a sigma factor) to control the expression of some genes that are critical to the sporulation process.</text>
</comment>
<keyword evidence="2" id="KW-0597">Phosphoprotein</keyword>
<dbReference type="RefSeq" id="WP_202749978.1">
    <property type="nucleotide sequence ID" value="NZ_JAESWC010000012.1"/>
</dbReference>
<dbReference type="InterPro" id="IPR001789">
    <property type="entry name" value="Sig_transdc_resp-reg_receiver"/>
</dbReference>
<dbReference type="InterPro" id="IPR011006">
    <property type="entry name" value="CheY-like_superfamily"/>
</dbReference>